<feature type="domain" description="ABC-type transport auxiliary lipoprotein component" evidence="2">
    <location>
        <begin position="43"/>
        <end position="197"/>
    </location>
</feature>
<evidence type="ECO:0000256" key="1">
    <source>
        <dbReference type="SAM" id="MobiDB-lite"/>
    </source>
</evidence>
<dbReference type="SUPFAM" id="SSF159594">
    <property type="entry name" value="XCC0632-like"/>
    <property type="match status" value="1"/>
</dbReference>
<accession>A0A172YB66</accession>
<dbReference type="KEGG" id="haa:A5892_02395"/>
<evidence type="ECO:0000313" key="3">
    <source>
        <dbReference type="EMBL" id="ANF56457.1"/>
    </source>
</evidence>
<dbReference type="STRING" id="376489.A5892_02395"/>
<feature type="region of interest" description="Disordered" evidence="1">
    <location>
        <begin position="202"/>
        <end position="235"/>
    </location>
</feature>
<protein>
    <recommendedName>
        <fullName evidence="2">ABC-type transport auxiliary lipoprotein component domain-containing protein</fullName>
    </recommendedName>
</protein>
<sequence>MTAPLSAHSLRACAGMALLTVLAGCGGDATTLRYYSLPEYSAPPPAPSAVLPPRAEPQSLSVAPVVLSTYLRGSGIVYQLSAVEYSQAQANLWAGDLSEQLTRSLREQLANRLPGHQLLPANASGQAEQRLEVELDQFQGRYDGEAVIQGSYQLYDDQQRLLVERPLALTVPLADDGYPALVEALGTGWKSAGEQIANTIMRQSAPNSPVTREIEPRMEYPPQQPPVRQAPGSQD</sequence>
<evidence type="ECO:0000259" key="2">
    <source>
        <dbReference type="Pfam" id="PF03886"/>
    </source>
</evidence>
<proteinExistence type="predicted"/>
<dbReference type="AlphaFoldDB" id="A0A172YB66"/>
<organism evidence="3 4">
    <name type="scientific">Halotalea alkalilenta</name>
    <dbReference type="NCBI Taxonomy" id="376489"/>
    <lineage>
        <taxon>Bacteria</taxon>
        <taxon>Pseudomonadati</taxon>
        <taxon>Pseudomonadota</taxon>
        <taxon>Gammaproteobacteria</taxon>
        <taxon>Oceanospirillales</taxon>
        <taxon>Halomonadaceae</taxon>
        <taxon>Halotalea</taxon>
    </lineage>
</organism>
<reference evidence="3 4" key="1">
    <citation type="submission" date="2016-04" db="EMBL/GenBank/DDBJ databases">
        <title>Complete Genome Sequence of Halotalea alkalilenta IHB B 13600.</title>
        <authorList>
            <person name="Swarnkar M.K."/>
            <person name="Sharma A."/>
            <person name="Kaushal K."/>
            <person name="Soni R."/>
            <person name="Rana S."/>
            <person name="Singh A.K."/>
            <person name="Gulati A."/>
        </authorList>
    </citation>
    <scope>NUCLEOTIDE SEQUENCE [LARGE SCALE GENOMIC DNA]</scope>
    <source>
        <strain evidence="3 4">IHB B 13600</strain>
    </source>
</reference>
<keyword evidence="4" id="KW-1185">Reference proteome</keyword>
<dbReference type="Gene3D" id="3.40.50.10610">
    <property type="entry name" value="ABC-type transport auxiliary lipoprotein component"/>
    <property type="match status" value="1"/>
</dbReference>
<gene>
    <name evidence="3" type="ORF">A5892_02395</name>
</gene>
<evidence type="ECO:0000313" key="4">
    <source>
        <dbReference type="Proteomes" id="UP000077875"/>
    </source>
</evidence>
<dbReference type="Proteomes" id="UP000077875">
    <property type="component" value="Chromosome"/>
</dbReference>
<dbReference type="InterPro" id="IPR005586">
    <property type="entry name" value="ABC_trans_aux"/>
</dbReference>
<dbReference type="RefSeq" id="WP_064121438.1">
    <property type="nucleotide sequence ID" value="NZ_CP015243.1"/>
</dbReference>
<dbReference type="Pfam" id="PF03886">
    <property type="entry name" value="ABC_trans_aux"/>
    <property type="match status" value="1"/>
</dbReference>
<name>A0A172YB66_9GAMM</name>
<dbReference type="EMBL" id="CP015243">
    <property type="protein sequence ID" value="ANF56457.1"/>
    <property type="molecule type" value="Genomic_DNA"/>
</dbReference>